<evidence type="ECO:0008006" key="3">
    <source>
        <dbReference type="Google" id="ProtNLM"/>
    </source>
</evidence>
<dbReference type="RefSeq" id="WP_200592786.1">
    <property type="nucleotide sequence ID" value="NZ_JAEPBG010000006.1"/>
</dbReference>
<proteinExistence type="predicted"/>
<dbReference type="AlphaFoldDB" id="A0A934T1L2"/>
<comment type="caution">
    <text evidence="1">The sequence shown here is derived from an EMBL/GenBank/DDBJ whole genome shotgun (WGS) entry which is preliminary data.</text>
</comment>
<evidence type="ECO:0000313" key="2">
    <source>
        <dbReference type="Proteomes" id="UP000622890"/>
    </source>
</evidence>
<reference evidence="1" key="1">
    <citation type="submission" date="2021-01" db="EMBL/GenBank/DDBJ databases">
        <title>Genome sequence of strain Noviherbaspirillum sp. DKR-6.</title>
        <authorList>
            <person name="Chaudhary D.K."/>
        </authorList>
    </citation>
    <scope>NUCLEOTIDE SEQUENCE</scope>
    <source>
        <strain evidence="1">DKR-6</strain>
    </source>
</reference>
<protein>
    <recommendedName>
        <fullName evidence="3">Helix-turn-helix domain-containing protein</fullName>
    </recommendedName>
</protein>
<evidence type="ECO:0000313" key="1">
    <source>
        <dbReference type="EMBL" id="MBK4735893.1"/>
    </source>
</evidence>
<gene>
    <name evidence="1" type="ORF">JJB74_14835</name>
</gene>
<sequence length="90" mass="10018">MPQSDPLLDRLLDRLNTASNSPHWRTHRAAAQGLNDPSAAARTLKVAPGRVIQLIRAGAVPLHAVDDRYQYVRVKEVRQALDEETKRLAA</sequence>
<keyword evidence="2" id="KW-1185">Reference proteome</keyword>
<organism evidence="1 2">
    <name type="scientific">Noviherbaspirillum pedocola</name>
    <dbReference type="NCBI Taxonomy" id="2801341"/>
    <lineage>
        <taxon>Bacteria</taxon>
        <taxon>Pseudomonadati</taxon>
        <taxon>Pseudomonadota</taxon>
        <taxon>Betaproteobacteria</taxon>
        <taxon>Burkholderiales</taxon>
        <taxon>Oxalobacteraceae</taxon>
        <taxon>Noviherbaspirillum</taxon>
    </lineage>
</organism>
<accession>A0A934T1L2</accession>
<dbReference type="Proteomes" id="UP000622890">
    <property type="component" value="Unassembled WGS sequence"/>
</dbReference>
<dbReference type="EMBL" id="JAEPBG010000006">
    <property type="protein sequence ID" value="MBK4735893.1"/>
    <property type="molecule type" value="Genomic_DNA"/>
</dbReference>
<name>A0A934T1L2_9BURK</name>